<name>A0A656IE67_SALE2</name>
<evidence type="ECO:0000313" key="1">
    <source>
        <dbReference type="EMBL" id="EPI68090.1"/>
    </source>
</evidence>
<dbReference type="EMBL" id="ATFT01000058">
    <property type="protein sequence ID" value="EPI68090.1"/>
    <property type="molecule type" value="Genomic_DNA"/>
</dbReference>
<proteinExistence type="predicted"/>
<protein>
    <submittedName>
        <fullName evidence="1">Uncharacterized protein</fullName>
    </submittedName>
</protein>
<dbReference type="Proteomes" id="UP000014535">
    <property type="component" value="Unassembled WGS sequence"/>
</dbReference>
<evidence type="ECO:0000313" key="2">
    <source>
        <dbReference type="Proteomes" id="UP000014535"/>
    </source>
</evidence>
<gene>
    <name evidence="1" type="ORF">A673_03023</name>
</gene>
<organism evidence="1 2">
    <name type="scientific">Salmonella enteritidis (strain 2009K0958)</name>
    <dbReference type="NCBI Taxonomy" id="1192586"/>
    <lineage>
        <taxon>Bacteria</taxon>
        <taxon>Pseudomonadati</taxon>
        <taxon>Pseudomonadota</taxon>
        <taxon>Gammaproteobacteria</taxon>
        <taxon>Enterobacterales</taxon>
        <taxon>Enterobacteriaceae</taxon>
        <taxon>Salmonella</taxon>
    </lineage>
</organism>
<accession>A0A656IE67</accession>
<comment type="caution">
    <text evidence="1">The sequence shown here is derived from an EMBL/GenBank/DDBJ whole genome shotgun (WGS) entry which is preliminary data.</text>
</comment>
<reference evidence="1 2" key="1">
    <citation type="submission" date="2013-04" db="EMBL/GenBank/DDBJ databases">
        <authorList>
            <person name="McClelland M."/>
            <person name="Porwollik S."/>
            <person name="Desai P."/>
            <person name="Cheng P."/>
            <person name="Wollam A."/>
            <person name="Pepin K."/>
            <person name="Palsikar V.B."/>
            <person name="Fulton L."/>
            <person name="Fulton R."/>
            <person name="Delehaunty K."/>
            <person name="Fronick C."/>
            <person name="Godfrey J."/>
            <person name="Waligorski J."/>
            <person name="Appelbaum E."/>
            <person name="Tomlinson C."/>
            <person name="Warren W."/>
            <person name="Sodergren E."/>
            <person name="Weinstock G."/>
            <person name="Wilson R.K."/>
        </authorList>
    </citation>
    <scope>NUCLEOTIDE SEQUENCE [LARGE SCALE GENOMIC DNA]</scope>
    <source>
        <strain evidence="1 2">2009K0958</strain>
    </source>
</reference>
<sequence length="46" mass="5450">MPIRLYSQLSTIKKMSVMMKHSITFIFSFLPQMKKNIHKSFLSRSS</sequence>
<dbReference type="AlphaFoldDB" id="A0A656IE67"/>